<keyword evidence="2" id="KW-1185">Reference proteome</keyword>
<comment type="caution">
    <text evidence="1">The sequence shown here is derived from an EMBL/GenBank/DDBJ whole genome shotgun (WGS) entry which is preliminary data.</text>
</comment>
<dbReference type="Proteomes" id="UP000248764">
    <property type="component" value="Unassembled WGS sequence"/>
</dbReference>
<name>A0A2W2B7L3_9ACTN</name>
<organism evidence="1 2">
    <name type="scientific">Jiangella anatolica</name>
    <dbReference type="NCBI Taxonomy" id="2670374"/>
    <lineage>
        <taxon>Bacteria</taxon>
        <taxon>Bacillati</taxon>
        <taxon>Actinomycetota</taxon>
        <taxon>Actinomycetes</taxon>
        <taxon>Jiangellales</taxon>
        <taxon>Jiangellaceae</taxon>
        <taxon>Jiangella</taxon>
    </lineage>
</organism>
<dbReference type="AlphaFoldDB" id="A0A2W2B7L3"/>
<proteinExistence type="predicted"/>
<evidence type="ECO:0000313" key="2">
    <source>
        <dbReference type="Proteomes" id="UP000248764"/>
    </source>
</evidence>
<dbReference type="EMBL" id="POTW01000025">
    <property type="protein sequence ID" value="PZF83461.1"/>
    <property type="molecule type" value="Genomic_DNA"/>
</dbReference>
<sequence length="67" mass="7009">MATIHVREANTLSPDEAADVARSIATRSSVTADDVSDVWRSSARRVGDRPRHVGLVATDVSSGSASS</sequence>
<gene>
    <name evidence="1" type="ORF">C1I92_12760</name>
</gene>
<reference evidence="1 2" key="1">
    <citation type="submission" date="2018-01" db="EMBL/GenBank/DDBJ databases">
        <title>Draft genome sequence of Jiangella sp. GTF31.</title>
        <authorList>
            <person name="Sahin N."/>
            <person name="Ay H."/>
            <person name="Saygin H."/>
        </authorList>
    </citation>
    <scope>NUCLEOTIDE SEQUENCE [LARGE SCALE GENOMIC DNA]</scope>
    <source>
        <strain evidence="1 2">GTF31</strain>
    </source>
</reference>
<protein>
    <submittedName>
        <fullName evidence="1">Uncharacterized protein</fullName>
    </submittedName>
</protein>
<evidence type="ECO:0000313" key="1">
    <source>
        <dbReference type="EMBL" id="PZF83461.1"/>
    </source>
</evidence>
<accession>A0A2W2B7L3</accession>